<name>A0A6C0C669_9ZZZZ</name>
<sequence length="53" mass="6442">MLVDNIFLSLLKNINRLKKLPIKRYSWVIEMKVLELNCEISEFIKKYENNEIN</sequence>
<dbReference type="AlphaFoldDB" id="A0A6C0C669"/>
<protein>
    <submittedName>
        <fullName evidence="1">Uncharacterized protein</fullName>
    </submittedName>
</protein>
<organism evidence="1">
    <name type="scientific">viral metagenome</name>
    <dbReference type="NCBI Taxonomy" id="1070528"/>
    <lineage>
        <taxon>unclassified sequences</taxon>
        <taxon>metagenomes</taxon>
        <taxon>organismal metagenomes</taxon>
    </lineage>
</organism>
<evidence type="ECO:0000313" key="1">
    <source>
        <dbReference type="EMBL" id="QHS99601.1"/>
    </source>
</evidence>
<accession>A0A6C0C669</accession>
<reference evidence="1" key="1">
    <citation type="journal article" date="2020" name="Nature">
        <title>Giant virus diversity and host interactions through global metagenomics.</title>
        <authorList>
            <person name="Schulz F."/>
            <person name="Roux S."/>
            <person name="Paez-Espino D."/>
            <person name="Jungbluth S."/>
            <person name="Walsh D.A."/>
            <person name="Denef V.J."/>
            <person name="McMahon K.D."/>
            <person name="Konstantinidis K.T."/>
            <person name="Eloe-Fadrosh E.A."/>
            <person name="Kyrpides N.C."/>
            <person name="Woyke T."/>
        </authorList>
    </citation>
    <scope>NUCLEOTIDE SEQUENCE</scope>
    <source>
        <strain evidence="1">GVMAG-M-3300020187-37</strain>
    </source>
</reference>
<proteinExistence type="predicted"/>
<dbReference type="EMBL" id="MN739345">
    <property type="protein sequence ID" value="QHS99601.1"/>
    <property type="molecule type" value="Genomic_DNA"/>
</dbReference>